<dbReference type="PANTHER" id="PTHR44051">
    <property type="entry name" value="GLUTATHIONE S-TRANSFERASE-RELATED"/>
    <property type="match status" value="1"/>
</dbReference>
<dbReference type="CDD" id="cd03207">
    <property type="entry name" value="GST_C_8"/>
    <property type="match status" value="1"/>
</dbReference>
<dbReference type="InterPro" id="IPR040079">
    <property type="entry name" value="Glutathione_S-Trfase"/>
</dbReference>
<proteinExistence type="predicted"/>
<dbReference type="Gene3D" id="3.40.30.10">
    <property type="entry name" value="Glutaredoxin"/>
    <property type="match status" value="1"/>
</dbReference>
<dbReference type="EMBL" id="FNAY01000013">
    <property type="protein sequence ID" value="SDF59744.1"/>
    <property type="molecule type" value="Genomic_DNA"/>
</dbReference>
<protein>
    <submittedName>
        <fullName evidence="3">Glutathione S-transferase</fullName>
    </submittedName>
</protein>
<sequence>MITLYGMYRSRATRNIWAATELGLDWQLKPVIQAYRLEARGIDPTHPEAPFNTRSPEFLKLSPAGAIPVMEDAGLVLSESLAINLYMAQKAGGPLAPKDLREEAQMLQWALYGATAIEGPALDISFAYARGEAATETGEAKIAAATAQLHRPFKALETHLAAHSHIVGGRFTVADINMAEIVRYAQAHTGLMAQFPRLSGWLDLCQSRPAFRDLMEKRAAEPA</sequence>
<evidence type="ECO:0000259" key="1">
    <source>
        <dbReference type="PROSITE" id="PS50404"/>
    </source>
</evidence>
<dbReference type="CDD" id="cd03046">
    <property type="entry name" value="GST_N_GTT1_like"/>
    <property type="match status" value="1"/>
</dbReference>
<evidence type="ECO:0000313" key="3">
    <source>
        <dbReference type="EMBL" id="SDF59744.1"/>
    </source>
</evidence>
<evidence type="ECO:0000259" key="2">
    <source>
        <dbReference type="PROSITE" id="PS50405"/>
    </source>
</evidence>
<dbReference type="PROSITE" id="PS50405">
    <property type="entry name" value="GST_CTER"/>
    <property type="match status" value="1"/>
</dbReference>
<dbReference type="OrthoDB" id="9810080at2"/>
<dbReference type="InterPro" id="IPR010987">
    <property type="entry name" value="Glutathione-S-Trfase_C-like"/>
</dbReference>
<dbReference type="Pfam" id="PF00043">
    <property type="entry name" value="GST_C"/>
    <property type="match status" value="1"/>
</dbReference>
<gene>
    <name evidence="3" type="ORF">SAMN04244550_02508</name>
</gene>
<dbReference type="SUPFAM" id="SSF47616">
    <property type="entry name" value="GST C-terminal domain-like"/>
    <property type="match status" value="1"/>
</dbReference>
<dbReference type="PROSITE" id="PS50404">
    <property type="entry name" value="GST_NTER"/>
    <property type="match status" value="1"/>
</dbReference>
<dbReference type="InterPro" id="IPR004046">
    <property type="entry name" value="GST_C"/>
</dbReference>
<dbReference type="Proteomes" id="UP000183812">
    <property type="component" value="Unassembled WGS sequence"/>
</dbReference>
<keyword evidence="3" id="KW-0808">Transferase</keyword>
<dbReference type="Pfam" id="PF13417">
    <property type="entry name" value="GST_N_3"/>
    <property type="match status" value="1"/>
</dbReference>
<feature type="domain" description="GST N-terminal" evidence="1">
    <location>
        <begin position="1"/>
        <end position="95"/>
    </location>
</feature>
<dbReference type="InterPro" id="IPR004045">
    <property type="entry name" value="Glutathione_S-Trfase_N"/>
</dbReference>
<dbReference type="InterPro" id="IPR036282">
    <property type="entry name" value="Glutathione-S-Trfase_C_sf"/>
</dbReference>
<dbReference type="RefSeq" id="WP_074554687.1">
    <property type="nucleotide sequence ID" value="NZ_CP119563.1"/>
</dbReference>
<reference evidence="3 4" key="1">
    <citation type="submission" date="2016-10" db="EMBL/GenBank/DDBJ databases">
        <authorList>
            <person name="de Groot N.N."/>
        </authorList>
    </citation>
    <scope>NUCLEOTIDE SEQUENCE [LARGE SCALE GENOMIC DNA]</scope>
    <source>
        <strain evidence="4">DSM 938 / 37b4</strain>
    </source>
</reference>
<dbReference type="SFLD" id="SFLDG00358">
    <property type="entry name" value="Main_(cytGST)"/>
    <property type="match status" value="1"/>
</dbReference>
<dbReference type="AlphaFoldDB" id="A0A1G7MDU8"/>
<dbReference type="SUPFAM" id="SSF52833">
    <property type="entry name" value="Thioredoxin-like"/>
    <property type="match status" value="1"/>
</dbReference>
<dbReference type="PANTHER" id="PTHR44051:SF8">
    <property type="entry name" value="GLUTATHIONE S-TRANSFERASE GSTA"/>
    <property type="match status" value="1"/>
</dbReference>
<feature type="domain" description="GST C-terminal" evidence="2">
    <location>
        <begin position="99"/>
        <end position="223"/>
    </location>
</feature>
<dbReference type="InterPro" id="IPR036249">
    <property type="entry name" value="Thioredoxin-like_sf"/>
</dbReference>
<evidence type="ECO:0000313" key="4">
    <source>
        <dbReference type="Proteomes" id="UP000183812"/>
    </source>
</evidence>
<accession>A0A1G7MDU8</accession>
<organism evidence="3 4">
    <name type="scientific">Rhodobacter capsulatus</name>
    <name type="common">Rhodopseudomonas capsulata</name>
    <dbReference type="NCBI Taxonomy" id="1061"/>
    <lineage>
        <taxon>Bacteria</taxon>
        <taxon>Pseudomonadati</taxon>
        <taxon>Pseudomonadota</taxon>
        <taxon>Alphaproteobacteria</taxon>
        <taxon>Rhodobacterales</taxon>
        <taxon>Rhodobacter group</taxon>
        <taxon>Rhodobacter</taxon>
    </lineage>
</organism>
<dbReference type="GO" id="GO:0016740">
    <property type="term" value="F:transferase activity"/>
    <property type="evidence" value="ECO:0007669"/>
    <property type="project" value="UniProtKB-KW"/>
</dbReference>
<name>A0A1G7MDU8_RHOCA</name>
<dbReference type="SFLD" id="SFLDS00019">
    <property type="entry name" value="Glutathione_Transferase_(cytos"/>
    <property type="match status" value="1"/>
</dbReference>
<dbReference type="Gene3D" id="1.20.1050.10">
    <property type="match status" value="1"/>
</dbReference>